<evidence type="ECO:0000313" key="2">
    <source>
        <dbReference type="EMBL" id="QOP42785.1"/>
    </source>
</evidence>
<proteinExistence type="predicted"/>
<sequence length="154" mass="15984">MHTALHKAFTMIELIFVIVILGILAAVAIPKLAATRGDAQVSKIAMNIMTGASEIASYAMSQAKTEDNLSVMSNAVANMEASGEASISTAEKKAVIQVGSVNDCATIQVQTGANDDNLTISFGDPGSDTLCVGLQGAIDASQYPMKLRGTSVNY</sequence>
<dbReference type="RefSeq" id="WP_193151111.1">
    <property type="nucleotide sequence ID" value="NZ_CP041235.1"/>
</dbReference>
<dbReference type="InterPro" id="IPR012902">
    <property type="entry name" value="N_methyl_site"/>
</dbReference>
<keyword evidence="3" id="KW-1185">Reference proteome</keyword>
<evidence type="ECO:0000256" key="1">
    <source>
        <dbReference type="SAM" id="Phobius"/>
    </source>
</evidence>
<keyword evidence="1" id="KW-0472">Membrane</keyword>
<dbReference type="AlphaFoldDB" id="A0A7M1AZI5"/>
<organism evidence="2 3">
    <name type="scientific">Sulfurimonas sediminis</name>
    <dbReference type="NCBI Taxonomy" id="2590020"/>
    <lineage>
        <taxon>Bacteria</taxon>
        <taxon>Pseudomonadati</taxon>
        <taxon>Campylobacterota</taxon>
        <taxon>Epsilonproteobacteria</taxon>
        <taxon>Campylobacterales</taxon>
        <taxon>Sulfurimonadaceae</taxon>
        <taxon>Sulfurimonas</taxon>
    </lineage>
</organism>
<keyword evidence="1" id="KW-0812">Transmembrane</keyword>
<dbReference type="KEGG" id="ssei:FJR45_01995"/>
<keyword evidence="1" id="KW-1133">Transmembrane helix</keyword>
<feature type="transmembrane region" description="Helical" evidence="1">
    <location>
        <begin position="12"/>
        <end position="33"/>
    </location>
</feature>
<dbReference type="SUPFAM" id="SSF54523">
    <property type="entry name" value="Pili subunits"/>
    <property type="match status" value="1"/>
</dbReference>
<dbReference type="EMBL" id="CP041235">
    <property type="protein sequence ID" value="QOP42785.1"/>
    <property type="molecule type" value="Genomic_DNA"/>
</dbReference>
<name>A0A7M1AZI5_9BACT</name>
<dbReference type="Pfam" id="PF07963">
    <property type="entry name" value="N_methyl"/>
    <property type="match status" value="1"/>
</dbReference>
<accession>A0A7M1AZI5</accession>
<reference evidence="2 3" key="1">
    <citation type="submission" date="2019-06" db="EMBL/GenBank/DDBJ databases">
        <title>Sulfurimonas gotlandica sp. nov., a chemoautotrophic and psychrotolerant epsilonproteobacterium isolated from a pelagic redoxcline, and an emended description of the genus Sulfurimonas.</title>
        <authorList>
            <person name="Wang S."/>
            <person name="Jiang L."/>
            <person name="Shao Z."/>
        </authorList>
    </citation>
    <scope>NUCLEOTIDE SEQUENCE [LARGE SCALE GENOMIC DNA]</scope>
    <source>
        <strain evidence="2 3">S2-6</strain>
    </source>
</reference>
<dbReference type="InterPro" id="IPR045584">
    <property type="entry name" value="Pilin-like"/>
</dbReference>
<dbReference type="Proteomes" id="UP000593719">
    <property type="component" value="Chromosome"/>
</dbReference>
<evidence type="ECO:0000313" key="3">
    <source>
        <dbReference type="Proteomes" id="UP000593719"/>
    </source>
</evidence>
<dbReference type="Gene3D" id="3.30.700.10">
    <property type="entry name" value="Glycoprotein, Type 4 Pilin"/>
    <property type="match status" value="1"/>
</dbReference>
<dbReference type="NCBIfam" id="TIGR02532">
    <property type="entry name" value="IV_pilin_GFxxxE"/>
    <property type="match status" value="1"/>
</dbReference>
<gene>
    <name evidence="2" type="ORF">FJR45_01995</name>
</gene>
<protein>
    <submittedName>
        <fullName evidence="2">Prepilin-type N-terminal cleavage/methylation domain-containing protein</fullName>
    </submittedName>
</protein>